<dbReference type="InterPro" id="IPR036640">
    <property type="entry name" value="ABC1_TM_sf"/>
</dbReference>
<keyword evidence="5 7" id="KW-1133">Transmembrane helix</keyword>
<evidence type="ECO:0000256" key="2">
    <source>
        <dbReference type="ARBA" id="ARBA00022692"/>
    </source>
</evidence>
<keyword evidence="10" id="KW-1185">Reference proteome</keyword>
<feature type="domain" description="ABC transporter" evidence="8">
    <location>
        <begin position="343"/>
        <end position="549"/>
    </location>
</feature>
<evidence type="ECO:0000256" key="1">
    <source>
        <dbReference type="ARBA" id="ARBA00004651"/>
    </source>
</evidence>
<dbReference type="InterPro" id="IPR027417">
    <property type="entry name" value="P-loop_NTPase"/>
</dbReference>
<dbReference type="PANTHER" id="PTHR24221:SF654">
    <property type="entry name" value="ATP-BINDING CASSETTE SUB-FAMILY B MEMBER 6"/>
    <property type="match status" value="1"/>
</dbReference>
<evidence type="ECO:0000256" key="7">
    <source>
        <dbReference type="SAM" id="Phobius"/>
    </source>
</evidence>
<gene>
    <name evidence="9" type="ORF">GCM10022277_01730</name>
</gene>
<protein>
    <submittedName>
        <fullName evidence="9">ABC transporter ATP-binding protein</fullName>
    </submittedName>
</protein>
<dbReference type="PROSITE" id="PS50893">
    <property type="entry name" value="ABC_TRANSPORTER_2"/>
    <property type="match status" value="1"/>
</dbReference>
<dbReference type="InterPro" id="IPR017871">
    <property type="entry name" value="ABC_transporter-like_CS"/>
</dbReference>
<feature type="transmembrane region" description="Helical" evidence="7">
    <location>
        <begin position="173"/>
        <end position="191"/>
    </location>
</feature>
<dbReference type="InterPro" id="IPR003439">
    <property type="entry name" value="ABC_transporter-like_ATP-bd"/>
</dbReference>
<dbReference type="GO" id="GO:0005524">
    <property type="term" value="F:ATP binding"/>
    <property type="evidence" value="ECO:0007669"/>
    <property type="project" value="UniProtKB-KW"/>
</dbReference>
<dbReference type="PANTHER" id="PTHR24221">
    <property type="entry name" value="ATP-BINDING CASSETTE SUB-FAMILY B"/>
    <property type="match status" value="1"/>
</dbReference>
<name>A0ABP7M2M4_9GAMM</name>
<proteinExistence type="predicted"/>
<dbReference type="SUPFAM" id="SSF52540">
    <property type="entry name" value="P-loop containing nucleoside triphosphate hydrolases"/>
    <property type="match status" value="1"/>
</dbReference>
<dbReference type="Pfam" id="PF00005">
    <property type="entry name" value="ABC_tran"/>
    <property type="match status" value="1"/>
</dbReference>
<feature type="transmembrane region" description="Helical" evidence="7">
    <location>
        <begin position="292"/>
        <end position="310"/>
    </location>
</feature>
<sequence>MIKNVITTLIKTDLVSSRYIILLCCFGLILSLAEVFTVYSLVSFFNLLQNSDDGNEFMAVLLETLYLNDVNIVLASGIILLVSYVLLTFLRVFVLRMTTSGAAFEALRLSKELYNSVSEVSPYFWRDLGEDSSISQLQRIQSITFSVIIPVANLLVSVMVATGLIVMISAANVIIVGIALIAGGLSIVFVYKPINRKVKIMSEPLDESIQDRVDGLLDLVKTSAQRCLQKSYAPVHKKTLEKALENDANYFNSVTSINFYNLLPKYLIELFIFLGILVSVFVSIEGTDATEAAATLAMVGLGVLRAFPYLNAIHFNFAKLLSSWPQYLTFSDFIHELKRYKFSKNESLTNKLEFEFNSDLPISLTKSDEKETKKIIFRRGQWFKVIGPSGSGKSTLVNAMLFGDNPIWSSENMLTDFGLRCGYVQQEPRFSGGSIYNGFNMQEDTESKMTQLQTLMELFGLEELTRDFETLVNQKNPQLSGGQWRRICIIKELMLYPDILVLDETLGAISIEQEHEVLNQIRRNFPDLILVEISHRKTAMRDYQEIVSV</sequence>
<evidence type="ECO:0000313" key="9">
    <source>
        <dbReference type="EMBL" id="GAA3910770.1"/>
    </source>
</evidence>
<comment type="subcellular location">
    <subcellularLocation>
        <location evidence="1">Cell membrane</location>
        <topology evidence="1">Multi-pass membrane protein</topology>
    </subcellularLocation>
</comment>
<keyword evidence="3" id="KW-0547">Nucleotide-binding</keyword>
<dbReference type="PROSITE" id="PS00211">
    <property type="entry name" value="ABC_TRANSPORTER_1"/>
    <property type="match status" value="1"/>
</dbReference>
<dbReference type="InterPro" id="IPR039421">
    <property type="entry name" value="Type_1_exporter"/>
</dbReference>
<evidence type="ECO:0000256" key="3">
    <source>
        <dbReference type="ARBA" id="ARBA00022741"/>
    </source>
</evidence>
<evidence type="ECO:0000256" key="6">
    <source>
        <dbReference type="ARBA" id="ARBA00023136"/>
    </source>
</evidence>
<organism evidence="9 10">
    <name type="scientific">Litoribacillus peritrichatus</name>
    <dbReference type="NCBI Taxonomy" id="718191"/>
    <lineage>
        <taxon>Bacteria</taxon>
        <taxon>Pseudomonadati</taxon>
        <taxon>Pseudomonadota</taxon>
        <taxon>Gammaproteobacteria</taxon>
        <taxon>Oceanospirillales</taxon>
        <taxon>Oceanospirillaceae</taxon>
        <taxon>Litoribacillus</taxon>
    </lineage>
</organism>
<evidence type="ECO:0000256" key="5">
    <source>
        <dbReference type="ARBA" id="ARBA00022989"/>
    </source>
</evidence>
<dbReference type="Gene3D" id="3.40.50.300">
    <property type="entry name" value="P-loop containing nucleotide triphosphate hydrolases"/>
    <property type="match status" value="1"/>
</dbReference>
<evidence type="ECO:0000256" key="4">
    <source>
        <dbReference type="ARBA" id="ARBA00022840"/>
    </source>
</evidence>
<keyword evidence="4 9" id="KW-0067">ATP-binding</keyword>
<accession>A0ABP7M2M4</accession>
<feature type="transmembrane region" description="Helical" evidence="7">
    <location>
        <begin position="20"/>
        <end position="45"/>
    </location>
</feature>
<keyword evidence="2 7" id="KW-0812">Transmembrane</keyword>
<dbReference type="EMBL" id="BAABBN010000003">
    <property type="protein sequence ID" value="GAA3910770.1"/>
    <property type="molecule type" value="Genomic_DNA"/>
</dbReference>
<feature type="transmembrane region" description="Helical" evidence="7">
    <location>
        <begin position="266"/>
        <end position="286"/>
    </location>
</feature>
<dbReference type="SUPFAM" id="SSF90123">
    <property type="entry name" value="ABC transporter transmembrane region"/>
    <property type="match status" value="1"/>
</dbReference>
<dbReference type="Proteomes" id="UP001501565">
    <property type="component" value="Unassembled WGS sequence"/>
</dbReference>
<evidence type="ECO:0000259" key="8">
    <source>
        <dbReference type="PROSITE" id="PS50893"/>
    </source>
</evidence>
<comment type="caution">
    <text evidence="9">The sequence shown here is derived from an EMBL/GenBank/DDBJ whole genome shotgun (WGS) entry which is preliminary data.</text>
</comment>
<feature type="transmembrane region" description="Helical" evidence="7">
    <location>
        <begin position="143"/>
        <end position="167"/>
    </location>
</feature>
<feature type="transmembrane region" description="Helical" evidence="7">
    <location>
        <begin position="65"/>
        <end position="87"/>
    </location>
</feature>
<dbReference type="RefSeq" id="WP_344794491.1">
    <property type="nucleotide sequence ID" value="NZ_BAABBN010000003.1"/>
</dbReference>
<keyword evidence="6 7" id="KW-0472">Membrane</keyword>
<evidence type="ECO:0000313" key="10">
    <source>
        <dbReference type="Proteomes" id="UP001501565"/>
    </source>
</evidence>
<reference evidence="10" key="1">
    <citation type="journal article" date="2019" name="Int. J. Syst. Evol. Microbiol.">
        <title>The Global Catalogue of Microorganisms (GCM) 10K type strain sequencing project: providing services to taxonomists for standard genome sequencing and annotation.</title>
        <authorList>
            <consortium name="The Broad Institute Genomics Platform"/>
            <consortium name="The Broad Institute Genome Sequencing Center for Infectious Disease"/>
            <person name="Wu L."/>
            <person name="Ma J."/>
        </authorList>
    </citation>
    <scope>NUCLEOTIDE SEQUENCE [LARGE SCALE GENOMIC DNA]</scope>
    <source>
        <strain evidence="10">JCM 17551</strain>
    </source>
</reference>